<sequence length="187" mass="21640">MFSLDKPEELVKIRLISNIWNNQVDSPEKIESLFQLPSPDIIVLDQNQQIALLVDITTQEILKNHENNLSKNLSKVSNLYLQNSQENPRFAILANLTEIKVFKSIKGVFVKPEISLNTGKILSHYDSEFGEKTIFKFYLQTLIVSWLRDLTYHWKSEIPPASEELEKIGLLAKLKNGETYSQNYEEE</sequence>
<gene>
    <name evidence="1" type="ORF">PN497_15700</name>
</gene>
<dbReference type="Proteomes" id="UP001211711">
    <property type="component" value="Unassembled WGS sequence"/>
</dbReference>
<organism evidence="1 2">
    <name type="scientific">Sphaerospermopsis kisseleviana CS-549</name>
    <dbReference type="NCBI Taxonomy" id="3021783"/>
    <lineage>
        <taxon>Bacteria</taxon>
        <taxon>Bacillati</taxon>
        <taxon>Cyanobacteriota</taxon>
        <taxon>Cyanophyceae</taxon>
        <taxon>Nostocales</taxon>
        <taxon>Aphanizomenonaceae</taxon>
        <taxon>Sphaerospermopsis</taxon>
        <taxon>Sphaerospermopsis kisseleviana</taxon>
    </lineage>
</organism>
<accession>A0ABT4ZTQ8</accession>
<evidence type="ECO:0000313" key="2">
    <source>
        <dbReference type="Proteomes" id="UP001211711"/>
    </source>
</evidence>
<comment type="caution">
    <text evidence="1">The sequence shown here is derived from an EMBL/GenBank/DDBJ whole genome shotgun (WGS) entry which is preliminary data.</text>
</comment>
<proteinExistence type="predicted"/>
<protein>
    <submittedName>
        <fullName evidence="1">Uncharacterized protein</fullName>
    </submittedName>
</protein>
<reference evidence="1 2" key="1">
    <citation type="submission" date="2023-01" db="EMBL/GenBank/DDBJ databases">
        <title>Genomes from the Australian National Cyanobacteria Reference Collection.</title>
        <authorList>
            <person name="Willis A."/>
            <person name="Lee E.M.F."/>
        </authorList>
    </citation>
    <scope>NUCLEOTIDE SEQUENCE [LARGE SCALE GENOMIC DNA]</scope>
    <source>
        <strain evidence="1 2">CS-549</strain>
    </source>
</reference>
<name>A0ABT4ZTQ8_9CYAN</name>
<dbReference type="EMBL" id="JAQMTI010000193">
    <property type="protein sequence ID" value="MDB9442795.1"/>
    <property type="molecule type" value="Genomic_DNA"/>
</dbReference>
<keyword evidence="2" id="KW-1185">Reference proteome</keyword>
<evidence type="ECO:0000313" key="1">
    <source>
        <dbReference type="EMBL" id="MDB9442795.1"/>
    </source>
</evidence>
<dbReference type="RefSeq" id="WP_096566850.1">
    <property type="nucleotide sequence ID" value="NZ_JAQMTI010000193.1"/>
</dbReference>